<reference evidence="1" key="1">
    <citation type="submission" date="2020-05" db="EMBL/GenBank/DDBJ databases">
        <authorList>
            <person name="Chiriac C."/>
            <person name="Salcher M."/>
            <person name="Ghai R."/>
            <person name="Kavagutti S V."/>
        </authorList>
    </citation>
    <scope>NUCLEOTIDE SEQUENCE</scope>
</reference>
<dbReference type="EMBL" id="CAFBQT010000030">
    <property type="protein sequence ID" value="CAB5061750.1"/>
    <property type="molecule type" value="Genomic_DNA"/>
</dbReference>
<protein>
    <submittedName>
        <fullName evidence="1">Unannotated protein</fullName>
    </submittedName>
</protein>
<sequence>MKRKLDIFLAVLLILTVSVPSTSEATLKPATKATAKPIKSPPPKWPPTGFVAKDGVYAKITRGEELLGVLSDPKTTLASEIKLCKIYACGAVIVAAEKACQWWEIHSVVYGPTSDVDTATVRYGTIKTIAKSTYSRELKTILLKSKEPLITGIYISGIKIMCQRGATIIPYPSSSYLPDPARLKTSG</sequence>
<dbReference type="AlphaFoldDB" id="A0A6J7U8J4"/>
<name>A0A6J7U8J4_9ZZZZ</name>
<organism evidence="1">
    <name type="scientific">freshwater metagenome</name>
    <dbReference type="NCBI Taxonomy" id="449393"/>
    <lineage>
        <taxon>unclassified sequences</taxon>
        <taxon>metagenomes</taxon>
        <taxon>ecological metagenomes</taxon>
    </lineage>
</organism>
<proteinExistence type="predicted"/>
<evidence type="ECO:0000313" key="1">
    <source>
        <dbReference type="EMBL" id="CAB5061750.1"/>
    </source>
</evidence>
<gene>
    <name evidence="1" type="ORF">UFOPK4355_00381</name>
</gene>
<accession>A0A6J7U8J4</accession>